<dbReference type="InterPro" id="IPR039595">
    <property type="entry name" value="TE2IP/Rap1"/>
</dbReference>
<dbReference type="Gene3D" id="1.10.10.60">
    <property type="entry name" value="Homeodomain-like"/>
    <property type="match status" value="1"/>
</dbReference>
<feature type="region of interest" description="Disordered" evidence="6">
    <location>
        <begin position="652"/>
        <end position="698"/>
    </location>
</feature>
<keyword evidence="2 5" id="KW-0158">Chromosome</keyword>
<feature type="compositionally biased region" description="Acidic residues" evidence="6">
    <location>
        <begin position="550"/>
        <end position="560"/>
    </location>
</feature>
<dbReference type="GO" id="GO:0031848">
    <property type="term" value="P:protection from non-homologous end joining at telomere"/>
    <property type="evidence" value="ECO:0007669"/>
    <property type="project" value="TreeGrafter"/>
</dbReference>
<dbReference type="Pfam" id="PF16589">
    <property type="entry name" value="BRCT_2"/>
    <property type="match status" value="1"/>
</dbReference>
<dbReference type="SUPFAM" id="SSF46774">
    <property type="entry name" value="ARID-like"/>
    <property type="match status" value="1"/>
</dbReference>
<dbReference type="GO" id="GO:0042162">
    <property type="term" value="F:telomeric DNA binding"/>
    <property type="evidence" value="ECO:0007669"/>
    <property type="project" value="TreeGrafter"/>
</dbReference>
<evidence type="ECO:0000313" key="9">
    <source>
        <dbReference type="Proteomes" id="UP001303889"/>
    </source>
</evidence>
<organism evidence="8 9">
    <name type="scientific">Staphylotrichum tortipilum</name>
    <dbReference type="NCBI Taxonomy" id="2831512"/>
    <lineage>
        <taxon>Eukaryota</taxon>
        <taxon>Fungi</taxon>
        <taxon>Dikarya</taxon>
        <taxon>Ascomycota</taxon>
        <taxon>Pezizomycotina</taxon>
        <taxon>Sordariomycetes</taxon>
        <taxon>Sordariomycetidae</taxon>
        <taxon>Sordariales</taxon>
        <taxon>Chaetomiaceae</taxon>
        <taxon>Staphylotrichum</taxon>
    </lineage>
</organism>
<evidence type="ECO:0000256" key="6">
    <source>
        <dbReference type="SAM" id="MobiDB-lite"/>
    </source>
</evidence>
<dbReference type="Pfam" id="PF01388">
    <property type="entry name" value="ARID"/>
    <property type="match status" value="1"/>
</dbReference>
<dbReference type="PANTHER" id="PTHR16466">
    <property type="entry name" value="TELOMERE REPEAT-BINDING FACTOR 2-INTERACTING PROTEIN 1"/>
    <property type="match status" value="1"/>
</dbReference>
<dbReference type="CDD" id="cd11655">
    <property type="entry name" value="rap1_myb-like"/>
    <property type="match status" value="1"/>
</dbReference>
<keyword evidence="4 5" id="KW-0539">Nucleus</keyword>
<comment type="function">
    <text evidence="5">Involved in the regulation of telomere length, clustering and has a specific role in telomere position effect (TPE).</text>
</comment>
<dbReference type="InterPro" id="IPR009057">
    <property type="entry name" value="Homeodomain-like_sf"/>
</dbReference>
<dbReference type="PROSITE" id="PS50096">
    <property type="entry name" value="IQ"/>
    <property type="match status" value="1"/>
</dbReference>
<dbReference type="InterPro" id="IPR015010">
    <property type="entry name" value="TERF2IP_Myb"/>
</dbReference>
<dbReference type="PANTHER" id="PTHR16466:SF6">
    <property type="entry name" value="TELOMERIC REPEAT-BINDING FACTOR 2-INTERACTING PROTEIN 1"/>
    <property type="match status" value="1"/>
</dbReference>
<comment type="caution">
    <text evidence="8">The sequence shown here is derived from an EMBL/GenBank/DDBJ whole genome shotgun (WGS) entry which is preliminary data.</text>
</comment>
<evidence type="ECO:0000256" key="5">
    <source>
        <dbReference type="RuleBase" id="RU367107"/>
    </source>
</evidence>
<feature type="compositionally biased region" description="Pro residues" evidence="6">
    <location>
        <begin position="180"/>
        <end position="202"/>
    </location>
</feature>
<dbReference type="InterPro" id="IPR001606">
    <property type="entry name" value="ARID_dom"/>
</dbReference>
<dbReference type="InterPro" id="IPR036431">
    <property type="entry name" value="ARID_dom_sf"/>
</dbReference>
<evidence type="ECO:0000259" key="7">
    <source>
        <dbReference type="PROSITE" id="PS51011"/>
    </source>
</evidence>
<feature type="compositionally biased region" description="Acidic residues" evidence="6">
    <location>
        <begin position="484"/>
        <end position="535"/>
    </location>
</feature>
<evidence type="ECO:0000256" key="4">
    <source>
        <dbReference type="ARBA" id="ARBA00023242"/>
    </source>
</evidence>
<dbReference type="PROSITE" id="PS51011">
    <property type="entry name" value="ARID"/>
    <property type="match status" value="1"/>
</dbReference>
<protein>
    <recommendedName>
        <fullName evidence="5">DNA-binding protein RAP1</fullName>
    </recommendedName>
</protein>
<comment type="similarity">
    <text evidence="1 5">Belongs to the RAP1 family.</text>
</comment>
<evidence type="ECO:0000256" key="1">
    <source>
        <dbReference type="ARBA" id="ARBA00010467"/>
    </source>
</evidence>
<dbReference type="Pfam" id="PF08914">
    <property type="entry name" value="Myb_Rap1"/>
    <property type="match status" value="1"/>
</dbReference>
<feature type="compositionally biased region" description="Low complexity" evidence="6">
    <location>
        <begin position="203"/>
        <end position="214"/>
    </location>
</feature>
<comment type="subunit">
    <text evidence="5">Homodimer.</text>
</comment>
<dbReference type="SMART" id="SM00501">
    <property type="entry name" value="BRIGHT"/>
    <property type="match status" value="1"/>
</dbReference>
<keyword evidence="9" id="KW-1185">Reference proteome</keyword>
<feature type="region of interest" description="Disordered" evidence="6">
    <location>
        <begin position="177"/>
        <end position="219"/>
    </location>
</feature>
<name>A0AAN6MFF4_9PEZI</name>
<dbReference type="GO" id="GO:0010833">
    <property type="term" value="P:telomere maintenance via telomere lengthening"/>
    <property type="evidence" value="ECO:0007669"/>
    <property type="project" value="UniProtKB-UniRule"/>
</dbReference>
<accession>A0AAN6MFF4</accession>
<dbReference type="Gene3D" id="1.10.150.60">
    <property type="entry name" value="ARID DNA-binding domain"/>
    <property type="match status" value="1"/>
</dbReference>
<reference evidence="8" key="1">
    <citation type="journal article" date="2023" name="Mol. Phylogenet. Evol.">
        <title>Genome-scale phylogeny and comparative genomics of the fungal order Sordariales.</title>
        <authorList>
            <person name="Hensen N."/>
            <person name="Bonometti L."/>
            <person name="Westerberg I."/>
            <person name="Brannstrom I.O."/>
            <person name="Guillou S."/>
            <person name="Cros-Aarteil S."/>
            <person name="Calhoun S."/>
            <person name="Haridas S."/>
            <person name="Kuo A."/>
            <person name="Mondo S."/>
            <person name="Pangilinan J."/>
            <person name="Riley R."/>
            <person name="LaButti K."/>
            <person name="Andreopoulos B."/>
            <person name="Lipzen A."/>
            <person name="Chen C."/>
            <person name="Yan M."/>
            <person name="Daum C."/>
            <person name="Ng V."/>
            <person name="Clum A."/>
            <person name="Steindorff A."/>
            <person name="Ohm R.A."/>
            <person name="Martin F."/>
            <person name="Silar P."/>
            <person name="Natvig D.O."/>
            <person name="Lalanne C."/>
            <person name="Gautier V."/>
            <person name="Ament-Velasquez S.L."/>
            <person name="Kruys A."/>
            <person name="Hutchinson M.I."/>
            <person name="Powell A.J."/>
            <person name="Barry K."/>
            <person name="Miller A.N."/>
            <person name="Grigoriev I.V."/>
            <person name="Debuchy R."/>
            <person name="Gladieux P."/>
            <person name="Hiltunen Thoren M."/>
            <person name="Johannesson H."/>
        </authorList>
    </citation>
    <scope>NUCLEOTIDE SEQUENCE</scope>
    <source>
        <strain evidence="8">CBS 103.79</strain>
    </source>
</reference>
<proteinExistence type="inferred from homology"/>
<evidence type="ECO:0000313" key="8">
    <source>
        <dbReference type="EMBL" id="KAK3899860.1"/>
    </source>
</evidence>
<keyword evidence="3 5" id="KW-0779">Telomere</keyword>
<dbReference type="CDD" id="cd16100">
    <property type="entry name" value="ARID"/>
    <property type="match status" value="1"/>
</dbReference>
<feature type="compositionally biased region" description="Polar residues" evidence="6">
    <location>
        <begin position="653"/>
        <end position="662"/>
    </location>
</feature>
<dbReference type="EMBL" id="MU855731">
    <property type="protein sequence ID" value="KAK3899860.1"/>
    <property type="molecule type" value="Genomic_DNA"/>
</dbReference>
<evidence type="ECO:0000256" key="3">
    <source>
        <dbReference type="ARBA" id="ARBA00022895"/>
    </source>
</evidence>
<feature type="non-terminal residue" evidence="8">
    <location>
        <position position="698"/>
    </location>
</feature>
<sequence>MAAPTVYEGGSGQHRGMLFDKLKFWVSLRVPSRDQYLAKIKDNGGTVVRMEQQADVLVADHLRKRDAPDGSVSYKYIDACVANGALVEMDEHRIFQTGGARPAGSSRRAKGTRTPFTESDKRILVTWVRKCEAAGESINGNVIYQTLAEHYPSHTWHSWRAKWIELSKLPNEFLPAELPEMPPPTAQPAIPPPARVSAPPPSSVAAQPTASPSATNRPIGQGISRLQELAERKTKIQLAETKRTLELDEKKKKIELARSLQPLSRGYLVRKRVQSYRAREPLTRFQARAQGFLTRSALGLPSGDIPRETEDTQWFSARERAQTQADPLRLEGDEVEGFDGEDAQLEWGMPNGPGEGDAVSDASELGDVKAGPTAKPAASQQITPSLKKDEFWLHFNDFNEVNDLPSLPWVQIGHRAIDLWDLWRFSTQEPHHPSRNWDIVAEGLGIDWVEEPDVPGLLKAAYEKFLLEFEKFLLEFENLRGIDEGGDDDDEEGEEEEGEEEEGEEEEDEEGVEDEEDEEDEMDGKVEEQDDEEQAAELGESSSLGNQVEEATEASDDEETVSNTKFASSPPVIGFKRARRSSPTYLGSVRKRPRLDLSSEVPYTPDTPRFRAPEDTLNEPDTASLQDAQLDGAHDVEQLTPSQQLLFELEMVSPTQEPSQTLPRRFPSADRPLPSVERTTEARDSDSDSDSESRASVV</sequence>
<evidence type="ECO:0000256" key="2">
    <source>
        <dbReference type="ARBA" id="ARBA00022454"/>
    </source>
</evidence>
<feature type="region of interest" description="Disordered" evidence="6">
    <location>
        <begin position="344"/>
        <end position="382"/>
    </location>
</feature>
<dbReference type="InterPro" id="IPR001357">
    <property type="entry name" value="BRCT_dom"/>
</dbReference>
<dbReference type="GO" id="GO:0070187">
    <property type="term" value="C:shelterin complex"/>
    <property type="evidence" value="ECO:0007669"/>
    <property type="project" value="TreeGrafter"/>
</dbReference>
<reference evidence="8" key="2">
    <citation type="submission" date="2023-05" db="EMBL/GenBank/DDBJ databases">
        <authorList>
            <consortium name="Lawrence Berkeley National Laboratory"/>
            <person name="Steindorff A."/>
            <person name="Hensen N."/>
            <person name="Bonometti L."/>
            <person name="Westerberg I."/>
            <person name="Brannstrom I.O."/>
            <person name="Guillou S."/>
            <person name="Cros-Aarteil S."/>
            <person name="Calhoun S."/>
            <person name="Haridas S."/>
            <person name="Kuo A."/>
            <person name="Mondo S."/>
            <person name="Pangilinan J."/>
            <person name="Riley R."/>
            <person name="Labutti K."/>
            <person name="Andreopoulos B."/>
            <person name="Lipzen A."/>
            <person name="Chen C."/>
            <person name="Yanf M."/>
            <person name="Daum C."/>
            <person name="Ng V."/>
            <person name="Clum A."/>
            <person name="Ohm R."/>
            <person name="Martin F."/>
            <person name="Silar P."/>
            <person name="Natvig D."/>
            <person name="Lalanne C."/>
            <person name="Gautier V."/>
            <person name="Ament-Velasquez S.L."/>
            <person name="Kruys A."/>
            <person name="Hutchinson M.I."/>
            <person name="Powell A.J."/>
            <person name="Barry K."/>
            <person name="Miller A.N."/>
            <person name="Grigoriev I.V."/>
            <person name="Debuchy R."/>
            <person name="Gladieux P."/>
            <person name="Thoren M.H."/>
            <person name="Johannesson H."/>
        </authorList>
    </citation>
    <scope>NUCLEOTIDE SEQUENCE</scope>
    <source>
        <strain evidence="8">CBS 103.79</strain>
    </source>
</reference>
<dbReference type="AlphaFoldDB" id="A0AAN6MFF4"/>
<dbReference type="Proteomes" id="UP001303889">
    <property type="component" value="Unassembled WGS sequence"/>
</dbReference>
<feature type="domain" description="ARID" evidence="7">
    <location>
        <begin position="385"/>
        <end position="474"/>
    </location>
</feature>
<comment type="subcellular location">
    <subcellularLocation>
        <location evidence="5">Nucleus</location>
    </subcellularLocation>
    <subcellularLocation>
        <location evidence="5">Chromosome</location>
        <location evidence="5">Telomere</location>
    </subcellularLocation>
</comment>
<dbReference type="SUPFAM" id="SSF46689">
    <property type="entry name" value="Homeodomain-like"/>
    <property type="match status" value="1"/>
</dbReference>
<gene>
    <name evidence="8" type="ORF">C8A05DRAFT_36504</name>
</gene>
<feature type="region of interest" description="Disordered" evidence="6">
    <location>
        <begin position="481"/>
        <end position="623"/>
    </location>
</feature>